<evidence type="ECO:0000256" key="5">
    <source>
        <dbReference type="ARBA" id="ARBA00023136"/>
    </source>
</evidence>
<dbReference type="Pfam" id="PF01943">
    <property type="entry name" value="Polysacc_synt"/>
    <property type="match status" value="1"/>
</dbReference>
<feature type="transmembrane region" description="Helical" evidence="6">
    <location>
        <begin position="348"/>
        <end position="367"/>
    </location>
</feature>
<dbReference type="PANTHER" id="PTHR30250:SF11">
    <property type="entry name" value="O-ANTIGEN TRANSPORTER-RELATED"/>
    <property type="match status" value="1"/>
</dbReference>
<feature type="transmembrane region" description="Helical" evidence="6">
    <location>
        <begin position="161"/>
        <end position="181"/>
    </location>
</feature>
<reference evidence="7 8" key="1">
    <citation type="submission" date="2006-08" db="EMBL/GenBank/DDBJ databases">
        <title>Complete sequence of Shewanella frigidimarina NCIMB 400.</title>
        <authorList>
            <consortium name="US DOE Joint Genome Institute"/>
            <person name="Copeland A."/>
            <person name="Lucas S."/>
            <person name="Lapidus A."/>
            <person name="Barry K."/>
            <person name="Detter J.C."/>
            <person name="Glavina del Rio T."/>
            <person name="Hammon N."/>
            <person name="Israni S."/>
            <person name="Dalin E."/>
            <person name="Tice H."/>
            <person name="Pitluck S."/>
            <person name="Fredrickson J.K."/>
            <person name="Kolker E."/>
            <person name="McCuel L.A."/>
            <person name="DiChristina T."/>
            <person name="Nealson K.H."/>
            <person name="Newman D."/>
            <person name="Tiedje J.M."/>
            <person name="Zhou J."/>
            <person name="Romine M.F."/>
            <person name="Culley D.E."/>
            <person name="Serres M."/>
            <person name="Chertkov O."/>
            <person name="Brettin T."/>
            <person name="Bruce D."/>
            <person name="Han C."/>
            <person name="Tapia R."/>
            <person name="Gilna P."/>
            <person name="Schmutz J."/>
            <person name="Larimer F."/>
            <person name="Land M."/>
            <person name="Hauser L."/>
            <person name="Kyrpides N."/>
            <person name="Mikhailova N."/>
            <person name="Richardson P."/>
        </authorList>
    </citation>
    <scope>NUCLEOTIDE SEQUENCE [LARGE SCALE GENOMIC DNA]</scope>
    <source>
        <strain evidence="7 8">NCIMB 400</strain>
    </source>
</reference>
<dbReference type="OrthoDB" id="103403at2"/>
<keyword evidence="2" id="KW-1003">Cell membrane</keyword>
<comment type="subcellular location">
    <subcellularLocation>
        <location evidence="1">Cell membrane</location>
        <topology evidence="1">Multi-pass membrane protein</topology>
    </subcellularLocation>
</comment>
<feature type="transmembrane region" description="Helical" evidence="6">
    <location>
        <begin position="135"/>
        <end position="155"/>
    </location>
</feature>
<sequence>MLANLIKYAVSEGIAKLAPFFTTLYVAKYLSVEDFGRYSLIFVVYELFFILISFNIQATTRIDFFKLNRVRFLATKREHLIICLLLALFLLTASIFASSGYTYVLTLLVLASFLRCISVFQLAIYQCEKSASRYVASNIVFTVSLSLFTLVFVALDYGYLSWLYGLLFASFLQVLISCILFGHIRTLLFLSFHRLTFRFDSFKATFIIALLFLPQALGWWLKLGADRWIIERQVGTAVLGQYSLAFQFSSALLIAASVINLVLVPEINTCLKSSNYKRIKLFLIPAILFLILLSVVIYFVASEFILRVYDAEYFNSVLYLKLLIFPFLIQSFILILSNVLYYWGKGGYMAKVILAAFSLQVIVNFFFVEIFGVVGMVLVSLIANIMVLLLIILKSKKELALRIGG</sequence>
<evidence type="ECO:0000256" key="3">
    <source>
        <dbReference type="ARBA" id="ARBA00022692"/>
    </source>
</evidence>
<accession>Q07Z91</accession>
<dbReference type="HOGENOM" id="CLU_679516_0_0_6"/>
<protein>
    <submittedName>
        <fullName evidence="7">Polysaccharide biosynthesis protein</fullName>
    </submittedName>
</protein>
<dbReference type="PANTHER" id="PTHR30250">
    <property type="entry name" value="PST FAMILY PREDICTED COLANIC ACID TRANSPORTER"/>
    <property type="match status" value="1"/>
</dbReference>
<evidence type="ECO:0000256" key="4">
    <source>
        <dbReference type="ARBA" id="ARBA00022989"/>
    </source>
</evidence>
<dbReference type="RefSeq" id="WP_011638282.1">
    <property type="nucleotide sequence ID" value="NC_008345.1"/>
</dbReference>
<evidence type="ECO:0000256" key="6">
    <source>
        <dbReference type="SAM" id="Phobius"/>
    </source>
</evidence>
<dbReference type="GeneID" id="41838218"/>
<feature type="transmembrane region" description="Helical" evidence="6">
    <location>
        <begin position="79"/>
        <end position="97"/>
    </location>
</feature>
<evidence type="ECO:0000256" key="2">
    <source>
        <dbReference type="ARBA" id="ARBA00022475"/>
    </source>
</evidence>
<dbReference type="AlphaFoldDB" id="Q07Z91"/>
<gene>
    <name evidence="7" type="ordered locus">Sfri_2834</name>
</gene>
<keyword evidence="3 6" id="KW-0812">Transmembrane</keyword>
<name>Q07Z91_SHEFN</name>
<dbReference type="EMBL" id="CP000447">
    <property type="protein sequence ID" value="ABI72673.1"/>
    <property type="molecule type" value="Genomic_DNA"/>
</dbReference>
<feature type="transmembrane region" description="Helical" evidence="6">
    <location>
        <begin position="241"/>
        <end position="263"/>
    </location>
</feature>
<dbReference type="GO" id="GO:0005886">
    <property type="term" value="C:plasma membrane"/>
    <property type="evidence" value="ECO:0007669"/>
    <property type="project" value="UniProtKB-SubCell"/>
</dbReference>
<organism evidence="7 8">
    <name type="scientific">Shewanella frigidimarina (strain NCIMB 400)</name>
    <dbReference type="NCBI Taxonomy" id="318167"/>
    <lineage>
        <taxon>Bacteria</taxon>
        <taxon>Pseudomonadati</taxon>
        <taxon>Pseudomonadota</taxon>
        <taxon>Gammaproteobacteria</taxon>
        <taxon>Alteromonadales</taxon>
        <taxon>Shewanellaceae</taxon>
        <taxon>Shewanella</taxon>
    </lineage>
</organism>
<evidence type="ECO:0000313" key="8">
    <source>
        <dbReference type="Proteomes" id="UP000000684"/>
    </source>
</evidence>
<feature type="transmembrane region" description="Helical" evidence="6">
    <location>
        <begin position="318"/>
        <end position="341"/>
    </location>
</feature>
<feature type="transmembrane region" description="Helical" evidence="6">
    <location>
        <begin position="283"/>
        <end position="306"/>
    </location>
</feature>
<dbReference type="STRING" id="318167.Sfri_2834"/>
<evidence type="ECO:0000313" key="7">
    <source>
        <dbReference type="EMBL" id="ABI72673.1"/>
    </source>
</evidence>
<feature type="transmembrane region" description="Helical" evidence="6">
    <location>
        <begin position="373"/>
        <end position="393"/>
    </location>
</feature>
<dbReference type="InterPro" id="IPR050833">
    <property type="entry name" value="Poly_Biosynth_Transport"/>
</dbReference>
<evidence type="ECO:0000256" key="1">
    <source>
        <dbReference type="ARBA" id="ARBA00004651"/>
    </source>
</evidence>
<keyword evidence="5 6" id="KW-0472">Membrane</keyword>
<proteinExistence type="predicted"/>
<dbReference type="eggNOG" id="COG2244">
    <property type="taxonomic scope" value="Bacteria"/>
</dbReference>
<feature type="transmembrane region" description="Helical" evidence="6">
    <location>
        <begin position="202"/>
        <end position="221"/>
    </location>
</feature>
<dbReference type="Proteomes" id="UP000000684">
    <property type="component" value="Chromosome"/>
</dbReference>
<dbReference type="InterPro" id="IPR002797">
    <property type="entry name" value="Polysacc_synth"/>
</dbReference>
<keyword evidence="4 6" id="KW-1133">Transmembrane helix</keyword>
<feature type="transmembrane region" description="Helical" evidence="6">
    <location>
        <begin position="38"/>
        <end position="58"/>
    </location>
</feature>
<keyword evidence="8" id="KW-1185">Reference proteome</keyword>
<dbReference type="KEGG" id="sfr:Sfri_2834"/>